<dbReference type="VEuPathDB" id="AmoebaDB:ACA1_100530"/>
<dbReference type="GO" id="GO:0016410">
    <property type="term" value="F:N-acyltransferase activity"/>
    <property type="evidence" value="ECO:0007669"/>
    <property type="project" value="TreeGrafter"/>
</dbReference>
<comment type="similarity">
    <text evidence="1">Belongs to the H-rev107 family.</text>
</comment>
<dbReference type="GeneID" id="14913717"/>
<dbReference type="GO" id="GO:0070292">
    <property type="term" value="P:N-acylphosphatidylethanolamine metabolic process"/>
    <property type="evidence" value="ECO:0007669"/>
    <property type="project" value="TreeGrafter"/>
</dbReference>
<evidence type="ECO:0000313" key="9">
    <source>
        <dbReference type="Proteomes" id="UP000011083"/>
    </source>
</evidence>
<dbReference type="OrthoDB" id="421951at2759"/>
<dbReference type="InterPro" id="IPR051496">
    <property type="entry name" value="H-rev107_PLA/AT"/>
</dbReference>
<gene>
    <name evidence="8" type="ORF">ACA1_100530</name>
</gene>
<evidence type="ECO:0000256" key="3">
    <source>
        <dbReference type="ARBA" id="ARBA00022679"/>
    </source>
</evidence>
<feature type="region of interest" description="Disordered" evidence="6">
    <location>
        <begin position="152"/>
        <end position="175"/>
    </location>
</feature>
<protein>
    <recommendedName>
        <fullName evidence="2">phospholipase A2</fullName>
        <ecNumber evidence="2">3.1.1.4</ecNumber>
    </recommendedName>
</protein>
<evidence type="ECO:0000259" key="7">
    <source>
        <dbReference type="PROSITE" id="PS51934"/>
    </source>
</evidence>
<dbReference type="EMBL" id="KB008097">
    <property type="protein sequence ID" value="ELR13216.1"/>
    <property type="molecule type" value="Genomic_DNA"/>
</dbReference>
<feature type="domain" description="LRAT" evidence="7">
    <location>
        <begin position="19"/>
        <end position="130"/>
    </location>
</feature>
<evidence type="ECO:0000256" key="5">
    <source>
        <dbReference type="ARBA" id="ARBA00023098"/>
    </source>
</evidence>
<evidence type="ECO:0000313" key="8">
    <source>
        <dbReference type="EMBL" id="ELR13216.1"/>
    </source>
</evidence>
<dbReference type="PROSITE" id="PS51934">
    <property type="entry name" value="LRAT"/>
    <property type="match status" value="1"/>
</dbReference>
<dbReference type="InterPro" id="IPR007053">
    <property type="entry name" value="LRAT_dom"/>
</dbReference>
<dbReference type="GO" id="GO:0005737">
    <property type="term" value="C:cytoplasm"/>
    <property type="evidence" value="ECO:0007669"/>
    <property type="project" value="TreeGrafter"/>
</dbReference>
<dbReference type="EC" id="3.1.1.4" evidence="2"/>
<reference evidence="8 9" key="1">
    <citation type="journal article" date="2013" name="Genome Biol.">
        <title>Genome of Acanthamoeba castellanii highlights extensive lateral gene transfer and early evolution of tyrosine kinase signaling.</title>
        <authorList>
            <person name="Clarke M."/>
            <person name="Lohan A.J."/>
            <person name="Liu B."/>
            <person name="Lagkouvardos I."/>
            <person name="Roy S."/>
            <person name="Zafar N."/>
            <person name="Bertelli C."/>
            <person name="Schilde C."/>
            <person name="Kianianmomeni A."/>
            <person name="Burglin T.R."/>
            <person name="Frech C."/>
            <person name="Turcotte B."/>
            <person name="Kopec K.O."/>
            <person name="Synnott J.M."/>
            <person name="Choo C."/>
            <person name="Paponov I."/>
            <person name="Finkler A."/>
            <person name="Soon Heng Tan C."/>
            <person name="Hutchins A.P."/>
            <person name="Weinmeier T."/>
            <person name="Rattei T."/>
            <person name="Chu J.S."/>
            <person name="Gimenez G."/>
            <person name="Irimia M."/>
            <person name="Rigden D.J."/>
            <person name="Fitzpatrick D.A."/>
            <person name="Lorenzo-Morales J."/>
            <person name="Bateman A."/>
            <person name="Chiu C.H."/>
            <person name="Tang P."/>
            <person name="Hegemann P."/>
            <person name="Fromm H."/>
            <person name="Raoult D."/>
            <person name="Greub G."/>
            <person name="Miranda-Saavedra D."/>
            <person name="Chen N."/>
            <person name="Nash P."/>
            <person name="Ginger M.L."/>
            <person name="Horn M."/>
            <person name="Schaap P."/>
            <person name="Caler L."/>
            <person name="Loftus B."/>
        </authorList>
    </citation>
    <scope>NUCLEOTIDE SEQUENCE [LARGE SCALE GENOMIC DNA]</scope>
    <source>
        <strain evidence="8 9">Neff</strain>
    </source>
</reference>
<evidence type="ECO:0000256" key="1">
    <source>
        <dbReference type="ARBA" id="ARBA00007824"/>
    </source>
</evidence>
<name>L8GLY2_ACACF</name>
<dbReference type="Proteomes" id="UP000011083">
    <property type="component" value="Unassembled WGS sequence"/>
</dbReference>
<dbReference type="GO" id="GO:0008970">
    <property type="term" value="F:phospholipase A1 activity"/>
    <property type="evidence" value="ECO:0007669"/>
    <property type="project" value="TreeGrafter"/>
</dbReference>
<dbReference type="AlphaFoldDB" id="L8GLY2"/>
<evidence type="ECO:0000256" key="2">
    <source>
        <dbReference type="ARBA" id="ARBA00013278"/>
    </source>
</evidence>
<organism evidence="8 9">
    <name type="scientific">Acanthamoeba castellanii (strain ATCC 30010 / Neff)</name>
    <dbReference type="NCBI Taxonomy" id="1257118"/>
    <lineage>
        <taxon>Eukaryota</taxon>
        <taxon>Amoebozoa</taxon>
        <taxon>Discosea</taxon>
        <taxon>Longamoebia</taxon>
        <taxon>Centramoebida</taxon>
        <taxon>Acanthamoebidae</taxon>
        <taxon>Acanthamoeba</taxon>
    </lineage>
</organism>
<evidence type="ECO:0000256" key="6">
    <source>
        <dbReference type="SAM" id="MobiDB-lite"/>
    </source>
</evidence>
<dbReference type="KEGG" id="acan:ACA1_100530"/>
<evidence type="ECO:0000256" key="4">
    <source>
        <dbReference type="ARBA" id="ARBA00022801"/>
    </source>
</evidence>
<keyword evidence="5" id="KW-0443">Lipid metabolism</keyword>
<feature type="compositionally biased region" description="Low complexity" evidence="6">
    <location>
        <begin position="152"/>
        <end position="166"/>
    </location>
</feature>
<keyword evidence="4" id="KW-0378">Hydrolase</keyword>
<dbReference type="RefSeq" id="XP_004335229.1">
    <property type="nucleotide sequence ID" value="XM_004335181.1"/>
</dbReference>
<sequence length="175" mass="20013">MQSQQVKAVHHISIPRMINFQGFPFNYRHHGLLFEYNDGRREVIHYSGDASNMDGEVQVTTLQGFLKGAPESNIIYNRDDEHPEPLKRFDADVIMERAKKRLGERQYNLMMNNCEHFAHDCLYGKSFSRQVDMVMSLFGAFMQQGFASNLATASSTTQPSSTTLRSELPDTEEAD</sequence>
<dbReference type="PANTHER" id="PTHR13943:SF77">
    <property type="entry name" value="LRAT DOMAIN-CONTAINING PROTEIN"/>
    <property type="match status" value="1"/>
</dbReference>
<dbReference type="Pfam" id="PF04970">
    <property type="entry name" value="LRAT"/>
    <property type="match status" value="1"/>
</dbReference>
<keyword evidence="3" id="KW-0808">Transferase</keyword>
<proteinExistence type="inferred from homology"/>
<accession>L8GLY2</accession>
<keyword evidence="9" id="KW-1185">Reference proteome</keyword>
<dbReference type="Gene3D" id="3.90.1720.10">
    <property type="entry name" value="endopeptidase domain like (from Nostoc punctiforme)"/>
    <property type="match status" value="1"/>
</dbReference>
<dbReference type="GO" id="GO:0004623">
    <property type="term" value="F:phospholipase A2 activity"/>
    <property type="evidence" value="ECO:0007669"/>
    <property type="project" value="UniProtKB-EC"/>
</dbReference>
<dbReference type="PANTHER" id="PTHR13943">
    <property type="entry name" value="HRAS-LIKE SUPPRESSOR - RELATED"/>
    <property type="match status" value="1"/>
</dbReference>